<evidence type="ECO:0000313" key="8">
    <source>
        <dbReference type="Proteomes" id="UP001085076"/>
    </source>
</evidence>
<keyword evidence="8" id="KW-1185">Reference proteome</keyword>
<evidence type="ECO:0000256" key="4">
    <source>
        <dbReference type="ARBA" id="ARBA00022729"/>
    </source>
</evidence>
<dbReference type="AlphaFoldDB" id="A0A9D5HC63"/>
<dbReference type="Pfam" id="PF17181">
    <property type="entry name" value="EPF"/>
    <property type="match status" value="1"/>
</dbReference>
<dbReference type="OrthoDB" id="1843021at2759"/>
<dbReference type="PANTHER" id="PTHR33109:SF3">
    <property type="entry name" value="EPIDERMAL PATTERNING FACTOR-LIKE PROTEIN"/>
    <property type="match status" value="1"/>
</dbReference>
<reference evidence="7" key="2">
    <citation type="journal article" date="2022" name="Hortic Res">
        <title>The genome of Dioscorea zingiberensis sheds light on the biosynthesis, origin and evolution of the medicinally important diosgenin saponins.</title>
        <authorList>
            <person name="Li Y."/>
            <person name="Tan C."/>
            <person name="Li Z."/>
            <person name="Guo J."/>
            <person name="Li S."/>
            <person name="Chen X."/>
            <person name="Wang C."/>
            <person name="Dai X."/>
            <person name="Yang H."/>
            <person name="Song W."/>
            <person name="Hou L."/>
            <person name="Xu J."/>
            <person name="Tong Z."/>
            <person name="Xu A."/>
            <person name="Yuan X."/>
            <person name="Wang W."/>
            <person name="Yang Q."/>
            <person name="Chen L."/>
            <person name="Sun Z."/>
            <person name="Wang K."/>
            <person name="Pan B."/>
            <person name="Chen J."/>
            <person name="Bao Y."/>
            <person name="Liu F."/>
            <person name="Qi X."/>
            <person name="Gang D.R."/>
            <person name="Wen J."/>
            <person name="Li J."/>
        </authorList>
    </citation>
    <scope>NUCLEOTIDE SEQUENCE</scope>
    <source>
        <strain evidence="7">Dzin_1.0</strain>
    </source>
</reference>
<keyword evidence="3 6" id="KW-0964">Secreted</keyword>
<evidence type="ECO:0000256" key="2">
    <source>
        <dbReference type="ARBA" id="ARBA00008127"/>
    </source>
</evidence>
<dbReference type="Proteomes" id="UP001085076">
    <property type="component" value="Miscellaneous, Linkage group lg05"/>
</dbReference>
<evidence type="ECO:0000256" key="5">
    <source>
        <dbReference type="ARBA" id="ARBA00023157"/>
    </source>
</evidence>
<evidence type="ECO:0000313" key="7">
    <source>
        <dbReference type="EMBL" id="KAJ0971341.1"/>
    </source>
</evidence>
<dbReference type="InterPro" id="IPR039455">
    <property type="entry name" value="EPFL"/>
</dbReference>
<accession>A0A9D5HC63</accession>
<keyword evidence="6" id="KW-0217">Developmental protein</keyword>
<comment type="caution">
    <text evidence="7">The sequence shown here is derived from an EMBL/GenBank/DDBJ whole genome shotgun (WGS) entry which is preliminary data.</text>
</comment>
<dbReference type="GO" id="GO:0005576">
    <property type="term" value="C:extracellular region"/>
    <property type="evidence" value="ECO:0007669"/>
    <property type="project" value="UniProtKB-SubCell"/>
</dbReference>
<dbReference type="EMBL" id="JAGGNH010000005">
    <property type="protein sequence ID" value="KAJ0971341.1"/>
    <property type="molecule type" value="Genomic_DNA"/>
</dbReference>
<organism evidence="7 8">
    <name type="scientific">Dioscorea zingiberensis</name>
    <dbReference type="NCBI Taxonomy" id="325984"/>
    <lineage>
        <taxon>Eukaryota</taxon>
        <taxon>Viridiplantae</taxon>
        <taxon>Streptophyta</taxon>
        <taxon>Embryophyta</taxon>
        <taxon>Tracheophyta</taxon>
        <taxon>Spermatophyta</taxon>
        <taxon>Magnoliopsida</taxon>
        <taxon>Liliopsida</taxon>
        <taxon>Dioscoreales</taxon>
        <taxon>Dioscoreaceae</taxon>
        <taxon>Dioscorea</taxon>
    </lineage>
</organism>
<name>A0A9D5HC63_9LILI</name>
<evidence type="ECO:0000256" key="3">
    <source>
        <dbReference type="ARBA" id="ARBA00022525"/>
    </source>
</evidence>
<gene>
    <name evidence="7" type="ORF">J5N97_019300</name>
</gene>
<dbReference type="GO" id="GO:0010052">
    <property type="term" value="P:guard cell differentiation"/>
    <property type="evidence" value="ECO:0007669"/>
    <property type="project" value="UniProtKB-UniRule"/>
</dbReference>
<protein>
    <recommendedName>
        <fullName evidence="6">Epidermal patterning factor-like protein</fullName>
    </recommendedName>
</protein>
<comment type="similarity">
    <text evidence="2 6">Belongs to the plant cysteine rich small secretory peptide family. Epidermal patterning factor subfamily.</text>
</comment>
<keyword evidence="4" id="KW-0732">Signal</keyword>
<dbReference type="PANTHER" id="PTHR33109">
    <property type="entry name" value="EPIDERMAL PATTERNING FACTOR-LIKE PROTEIN 4"/>
    <property type="match status" value="1"/>
</dbReference>
<proteinExistence type="inferred from homology"/>
<evidence type="ECO:0000256" key="6">
    <source>
        <dbReference type="RuleBase" id="RU367102"/>
    </source>
</evidence>
<comment type="subcellular location">
    <subcellularLocation>
        <location evidence="1 6">Secreted</location>
    </subcellularLocation>
</comment>
<comment type="function">
    <text evidence="6">Controls stomatal patterning.</text>
</comment>
<reference evidence="7" key="1">
    <citation type="submission" date="2021-03" db="EMBL/GenBank/DDBJ databases">
        <authorList>
            <person name="Li Z."/>
            <person name="Yang C."/>
        </authorList>
    </citation>
    <scope>NUCLEOTIDE SEQUENCE</scope>
    <source>
        <strain evidence="7">Dzin_1.0</strain>
        <tissue evidence="7">Leaf</tissue>
    </source>
</reference>
<sequence length="53" mass="5726">MNRAGSRPPSCVHKCGACVPCLAIQVPTITSQQFPNYEPEGWKCQCGSSVFNP</sequence>
<evidence type="ECO:0000256" key="1">
    <source>
        <dbReference type="ARBA" id="ARBA00004613"/>
    </source>
</evidence>
<keyword evidence="5" id="KW-1015">Disulfide bond</keyword>